<keyword evidence="5" id="KW-1185">Reference proteome</keyword>
<keyword evidence="2" id="KW-1194">Viral DNA replication</keyword>
<proteinExistence type="predicted"/>
<evidence type="ECO:0000256" key="2">
    <source>
        <dbReference type="ARBA" id="ARBA00023109"/>
    </source>
</evidence>
<dbReference type="InterPro" id="IPR002298">
    <property type="entry name" value="DNA_polymerase_A"/>
</dbReference>
<dbReference type="GO" id="GO:0039693">
    <property type="term" value="P:viral DNA genome replication"/>
    <property type="evidence" value="ECO:0007669"/>
    <property type="project" value="UniProtKB-KW"/>
</dbReference>
<dbReference type="PANTHER" id="PTHR10133:SF27">
    <property type="entry name" value="DNA POLYMERASE NU"/>
    <property type="match status" value="1"/>
</dbReference>
<keyword evidence="4" id="KW-0808">Transferase</keyword>
<accession>A0A7S5RL97</accession>
<dbReference type="EMBL" id="MN988539">
    <property type="protein sequence ID" value="QIG74624.1"/>
    <property type="molecule type" value="Genomic_DNA"/>
</dbReference>
<evidence type="ECO:0000313" key="4">
    <source>
        <dbReference type="EMBL" id="QIG74624.1"/>
    </source>
</evidence>
<dbReference type="InterPro" id="IPR001098">
    <property type="entry name" value="DNA-dir_DNA_pol_A_palm_dom"/>
</dbReference>
<evidence type="ECO:0000256" key="1">
    <source>
        <dbReference type="ARBA" id="ARBA00022705"/>
    </source>
</evidence>
<dbReference type="EC" id="2.7.7.7" evidence="4"/>
<dbReference type="SUPFAM" id="SSF56672">
    <property type="entry name" value="DNA/RNA polymerases"/>
    <property type="match status" value="1"/>
</dbReference>
<name>A0A7S5RL97_9CAUD</name>
<dbReference type="Proteomes" id="UP000623593">
    <property type="component" value="Segment"/>
</dbReference>
<gene>
    <name evidence="4" type="ORF">EVC11_042</name>
</gene>
<dbReference type="GO" id="GO:0006261">
    <property type="term" value="P:DNA-templated DNA replication"/>
    <property type="evidence" value="ECO:0007669"/>
    <property type="project" value="InterPro"/>
</dbReference>
<protein>
    <submittedName>
        <fullName evidence="4">DNA polymerase I protein</fullName>
        <ecNumber evidence="4">2.7.7.7</ecNumber>
    </submittedName>
</protein>
<dbReference type="GO" id="GO:0003677">
    <property type="term" value="F:DNA binding"/>
    <property type="evidence" value="ECO:0007669"/>
    <property type="project" value="InterPro"/>
</dbReference>
<dbReference type="GO" id="GO:0006302">
    <property type="term" value="P:double-strand break repair"/>
    <property type="evidence" value="ECO:0007669"/>
    <property type="project" value="TreeGrafter"/>
</dbReference>
<dbReference type="Gene3D" id="3.30.70.370">
    <property type="match status" value="2"/>
</dbReference>
<keyword evidence="1" id="KW-0235">DNA replication</keyword>
<evidence type="ECO:0000259" key="3">
    <source>
        <dbReference type="SMART" id="SM00482"/>
    </source>
</evidence>
<reference evidence="4" key="1">
    <citation type="submission" date="2020-01" db="EMBL/GenBank/DDBJ databases">
        <title>Patterns of diversity and host range of bacteriophage communities associated with bean-nodulatin bacteria.</title>
        <authorList>
            <person name="Vann Cauwenberghe J."/>
            <person name="Santamaria R.I."/>
            <person name="Bustos P."/>
            <person name="Juarez S."/>
            <person name="Gonzalez V."/>
        </authorList>
    </citation>
    <scope>NUCLEOTIDE SEQUENCE</scope>
</reference>
<dbReference type="Gene3D" id="3.30.420.10">
    <property type="entry name" value="Ribonuclease H-like superfamily/Ribonuclease H"/>
    <property type="match status" value="1"/>
</dbReference>
<dbReference type="InterPro" id="IPR012337">
    <property type="entry name" value="RNaseH-like_sf"/>
</dbReference>
<dbReference type="Pfam" id="PF00476">
    <property type="entry name" value="DNA_pol_A"/>
    <property type="match status" value="1"/>
</dbReference>
<dbReference type="Gene3D" id="1.20.1060.10">
    <property type="entry name" value="Taq DNA Polymerase, Chain T, domain 4"/>
    <property type="match status" value="1"/>
</dbReference>
<dbReference type="InterPro" id="IPR036397">
    <property type="entry name" value="RNaseH_sf"/>
</dbReference>
<evidence type="ECO:0000313" key="5">
    <source>
        <dbReference type="Proteomes" id="UP000623593"/>
    </source>
</evidence>
<dbReference type="SMART" id="SM00482">
    <property type="entry name" value="POLAc"/>
    <property type="match status" value="1"/>
</dbReference>
<organism evidence="4 5">
    <name type="scientific">Rhizobium phage RHph_I20</name>
    <dbReference type="NCBI Taxonomy" id="2509730"/>
    <lineage>
        <taxon>Viruses</taxon>
        <taxon>Duplodnaviria</taxon>
        <taxon>Heunggongvirae</taxon>
        <taxon>Uroviricota</taxon>
        <taxon>Caudoviricetes</taxon>
        <taxon>Autographivirales</taxon>
        <taxon>Autographivirales incertae sedis</taxon>
        <taxon>Morelosvirus</taxon>
        <taxon>Morelosvirus RHphI20</taxon>
    </lineage>
</organism>
<dbReference type="PANTHER" id="PTHR10133">
    <property type="entry name" value="DNA POLYMERASE I"/>
    <property type="match status" value="1"/>
</dbReference>
<dbReference type="SUPFAM" id="SSF53098">
    <property type="entry name" value="Ribonuclease H-like"/>
    <property type="match status" value="1"/>
</dbReference>
<dbReference type="InterPro" id="IPR043502">
    <property type="entry name" value="DNA/RNA_pol_sf"/>
</dbReference>
<dbReference type="PRINTS" id="PR00868">
    <property type="entry name" value="DNAPOLI"/>
</dbReference>
<dbReference type="GO" id="GO:0003887">
    <property type="term" value="F:DNA-directed DNA polymerase activity"/>
    <property type="evidence" value="ECO:0007669"/>
    <property type="project" value="UniProtKB-EC"/>
</dbReference>
<feature type="domain" description="DNA-directed DNA polymerase family A palm" evidence="3">
    <location>
        <begin position="434"/>
        <end position="673"/>
    </location>
</feature>
<sequence length="712" mass="80955">MQEQQPREGIDFRWKYPSGEPVVFNREIPPERLVFDIETNGFLESLDRIHCVAIGDIRNGKVDLYGPDRIEEALDRLERAEYIAGHNIIEYDIPAIRKVYPHFKLTGRITDTLIVGKIVWPHLKALDFDRVHTDPSFPKNMIGRHGLEAWGHRFKQHKGDYAKIMKERGLDPWAEYSEEMGSYCVQDVVVNLRLWREMFKRNPSARAVRTEQALFEIIRRQERRGIRFDLDKAYRLHATLTARRQQISDELSASFPPWWVAEPVAEFPKTRRVGIPQFGKRWEVVTGKSGKQLKPREVFNVYKTEEEGALYQKIELVHFNPASRDHVADRLKTLFGWEPTEFTDSGKPKVDDETLKSLEHIPICKLLAEFYMIEKRLGQLAEGKQGWLRCVADDGKIHGRMDTIGTQTSRGTHFSPNLGQVPSITNADGTVPFGRECRELFTVDPGYVLLGVDCSGLELRCLGHYMAPFDGGAYADIVVNGDIHWENAQALGLVPKGTKRDKHNKAHEDARSVAKRFIYAFLYGAGPELIGGLAGVSDEEVHYLGGNKTIANQLIKKGRHPDRRLIATIAKGKRLIDTFMKSLPALTKLKSWIKEEMAKNEKCVPGLDGRLIPSRSEHSALNFLLQSAGAIICKQWIVQFHEDLIAAGYVEDQDFAQLLWVHDEVQVQVKPELAEDIKRRILAAIPKVGAFYEFRVPLTGDGQVGGSWADTH</sequence>
<keyword evidence="4" id="KW-0548">Nucleotidyltransferase</keyword>